<organism evidence="1 2">
    <name type="scientific">Seleniivibrio woodruffii</name>
    <dbReference type="NCBI Taxonomy" id="1078050"/>
    <lineage>
        <taxon>Bacteria</taxon>
        <taxon>Pseudomonadati</taxon>
        <taxon>Deferribacterota</taxon>
        <taxon>Deferribacteres</taxon>
        <taxon>Deferribacterales</taxon>
        <taxon>Geovibrionaceae</taxon>
        <taxon>Seleniivibrio</taxon>
    </lineage>
</organism>
<accession>A0A4R1KEC1</accession>
<proteinExistence type="predicted"/>
<dbReference type="RefSeq" id="WP_132872331.1">
    <property type="nucleotide sequence ID" value="NZ_JAJUHT010000004.1"/>
</dbReference>
<evidence type="ECO:0008006" key="3">
    <source>
        <dbReference type="Google" id="ProtNLM"/>
    </source>
</evidence>
<dbReference type="EMBL" id="SMGG01000003">
    <property type="protein sequence ID" value="TCK62343.1"/>
    <property type="molecule type" value="Genomic_DNA"/>
</dbReference>
<sequence length="144" mass="16706">MAFANEYEPLESCEAFFVNLKSGEYIKAWDGLTKESQKNIVQEVSDSLKKAGYAAESDKVFLTNEFNTCGSICVSYWSTFVKAFNPDIVLRDSEWSLGVSKKNYFEIVILYKESETPSILKMFREDGKWRLGLKETFWVRKLFM</sequence>
<dbReference type="AlphaFoldDB" id="A0A4R1KEC1"/>
<evidence type="ECO:0000313" key="2">
    <source>
        <dbReference type="Proteomes" id="UP000294614"/>
    </source>
</evidence>
<dbReference type="Proteomes" id="UP000294614">
    <property type="component" value="Unassembled WGS sequence"/>
</dbReference>
<protein>
    <recommendedName>
        <fullName evidence="3">DUF3828 domain-containing protein</fullName>
    </recommendedName>
</protein>
<keyword evidence="2" id="KW-1185">Reference proteome</keyword>
<gene>
    <name evidence="1" type="ORF">C8D98_0868</name>
</gene>
<reference evidence="1 2" key="1">
    <citation type="submission" date="2019-03" db="EMBL/GenBank/DDBJ databases">
        <title>Genomic Encyclopedia of Type Strains, Phase IV (KMG-IV): sequencing the most valuable type-strain genomes for metagenomic binning, comparative biology and taxonomic classification.</title>
        <authorList>
            <person name="Goeker M."/>
        </authorList>
    </citation>
    <scope>NUCLEOTIDE SEQUENCE [LARGE SCALE GENOMIC DNA]</scope>
    <source>
        <strain evidence="1 2">DSM 24984</strain>
    </source>
</reference>
<name>A0A4R1KEC1_9BACT</name>
<comment type="caution">
    <text evidence="1">The sequence shown here is derived from an EMBL/GenBank/DDBJ whole genome shotgun (WGS) entry which is preliminary data.</text>
</comment>
<evidence type="ECO:0000313" key="1">
    <source>
        <dbReference type="EMBL" id="TCK62343.1"/>
    </source>
</evidence>
<dbReference type="OrthoDB" id="5523589at2"/>